<reference evidence="3" key="1">
    <citation type="journal article" date="2017" name="Genome Biol.">
        <title>Comparative genomics reveals high biological diversity and specific adaptations in the industrially and medically important fungal genus Aspergillus.</title>
        <authorList>
            <person name="de Vries R.P."/>
            <person name="Riley R."/>
            <person name="Wiebenga A."/>
            <person name="Aguilar-Osorio G."/>
            <person name="Amillis S."/>
            <person name="Uchima C.A."/>
            <person name="Anderluh G."/>
            <person name="Asadollahi M."/>
            <person name="Askin M."/>
            <person name="Barry K."/>
            <person name="Battaglia E."/>
            <person name="Bayram O."/>
            <person name="Benocci T."/>
            <person name="Braus-Stromeyer S.A."/>
            <person name="Caldana C."/>
            <person name="Canovas D."/>
            <person name="Cerqueira G.C."/>
            <person name="Chen F."/>
            <person name="Chen W."/>
            <person name="Choi C."/>
            <person name="Clum A."/>
            <person name="Dos Santos R.A."/>
            <person name="Damasio A.R."/>
            <person name="Diallinas G."/>
            <person name="Emri T."/>
            <person name="Fekete E."/>
            <person name="Flipphi M."/>
            <person name="Freyberg S."/>
            <person name="Gallo A."/>
            <person name="Gournas C."/>
            <person name="Habgood R."/>
            <person name="Hainaut M."/>
            <person name="Harispe M.L."/>
            <person name="Henrissat B."/>
            <person name="Hilden K.S."/>
            <person name="Hope R."/>
            <person name="Hossain A."/>
            <person name="Karabika E."/>
            <person name="Karaffa L."/>
            <person name="Karanyi Z."/>
            <person name="Krasevec N."/>
            <person name="Kuo A."/>
            <person name="Kusch H."/>
            <person name="LaButti K."/>
            <person name="Lagendijk E.L."/>
            <person name="Lapidus A."/>
            <person name="Levasseur A."/>
            <person name="Lindquist E."/>
            <person name="Lipzen A."/>
            <person name="Logrieco A.F."/>
            <person name="MacCabe A."/>
            <person name="Maekelae M.R."/>
            <person name="Malavazi I."/>
            <person name="Melin P."/>
            <person name="Meyer V."/>
            <person name="Mielnichuk N."/>
            <person name="Miskei M."/>
            <person name="Molnar A.P."/>
            <person name="Mule G."/>
            <person name="Ngan C.Y."/>
            <person name="Orejas M."/>
            <person name="Orosz E."/>
            <person name="Ouedraogo J.P."/>
            <person name="Overkamp K.M."/>
            <person name="Park H.-S."/>
            <person name="Perrone G."/>
            <person name="Piumi F."/>
            <person name="Punt P.J."/>
            <person name="Ram A.F."/>
            <person name="Ramon A."/>
            <person name="Rauscher S."/>
            <person name="Record E."/>
            <person name="Riano-Pachon D.M."/>
            <person name="Robert V."/>
            <person name="Roehrig J."/>
            <person name="Ruller R."/>
            <person name="Salamov A."/>
            <person name="Salih N.S."/>
            <person name="Samson R.A."/>
            <person name="Sandor E."/>
            <person name="Sanguinetti M."/>
            <person name="Schuetze T."/>
            <person name="Sepcic K."/>
            <person name="Shelest E."/>
            <person name="Sherlock G."/>
            <person name="Sophianopoulou V."/>
            <person name="Squina F.M."/>
            <person name="Sun H."/>
            <person name="Susca A."/>
            <person name="Todd R.B."/>
            <person name="Tsang A."/>
            <person name="Unkles S.E."/>
            <person name="van de Wiele N."/>
            <person name="van Rossen-Uffink D."/>
            <person name="Oliveira J.V."/>
            <person name="Vesth T.C."/>
            <person name="Visser J."/>
            <person name="Yu J.-H."/>
            <person name="Zhou M."/>
            <person name="Andersen M.R."/>
            <person name="Archer D.B."/>
            <person name="Baker S.E."/>
            <person name="Benoit I."/>
            <person name="Brakhage A.A."/>
            <person name="Braus G.H."/>
            <person name="Fischer R."/>
            <person name="Frisvad J.C."/>
            <person name="Goldman G.H."/>
            <person name="Houbraken J."/>
            <person name="Oakley B."/>
            <person name="Pocsi I."/>
            <person name="Scazzocchio C."/>
            <person name="Seiboth B."/>
            <person name="vanKuyk P.A."/>
            <person name="Wortman J."/>
            <person name="Dyer P.S."/>
            <person name="Grigoriev I.V."/>
        </authorList>
    </citation>
    <scope>NUCLEOTIDE SEQUENCE [LARGE SCALE GENOMIC DNA]</scope>
    <source>
        <strain evidence="3">CBS 506.65</strain>
    </source>
</reference>
<evidence type="ECO:0000313" key="2">
    <source>
        <dbReference type="EMBL" id="OJJ43051.1"/>
    </source>
</evidence>
<dbReference type="EMBL" id="KV878354">
    <property type="protein sequence ID" value="OJJ43051.1"/>
    <property type="molecule type" value="Genomic_DNA"/>
</dbReference>
<protein>
    <submittedName>
        <fullName evidence="2">Uncharacterized protein</fullName>
    </submittedName>
</protein>
<dbReference type="VEuPathDB" id="FungiDB:ASPZODRAFT_1207543"/>
<keyword evidence="1" id="KW-1133">Transmembrane helix</keyword>
<proteinExistence type="predicted"/>
<dbReference type="OrthoDB" id="4338954at2759"/>
<dbReference type="RefSeq" id="XP_022577561.1">
    <property type="nucleotide sequence ID" value="XM_022721264.1"/>
</dbReference>
<keyword evidence="3" id="KW-1185">Reference proteome</keyword>
<gene>
    <name evidence="2" type="ORF">ASPZODRAFT_1207543</name>
</gene>
<name>A0A1L9S7C6_9EURO</name>
<organism evidence="2 3">
    <name type="scientific">Penicilliopsis zonata CBS 506.65</name>
    <dbReference type="NCBI Taxonomy" id="1073090"/>
    <lineage>
        <taxon>Eukaryota</taxon>
        <taxon>Fungi</taxon>
        <taxon>Dikarya</taxon>
        <taxon>Ascomycota</taxon>
        <taxon>Pezizomycotina</taxon>
        <taxon>Eurotiomycetes</taxon>
        <taxon>Eurotiomycetidae</taxon>
        <taxon>Eurotiales</taxon>
        <taxon>Aspergillaceae</taxon>
        <taxon>Penicilliopsis</taxon>
    </lineage>
</organism>
<evidence type="ECO:0000313" key="3">
    <source>
        <dbReference type="Proteomes" id="UP000184188"/>
    </source>
</evidence>
<keyword evidence="1" id="KW-0472">Membrane</keyword>
<dbReference type="AlphaFoldDB" id="A0A1L9S7C6"/>
<keyword evidence="1" id="KW-0812">Transmembrane</keyword>
<evidence type="ECO:0000256" key="1">
    <source>
        <dbReference type="SAM" id="Phobius"/>
    </source>
</evidence>
<dbReference type="Proteomes" id="UP000184188">
    <property type="component" value="Unassembled WGS sequence"/>
</dbReference>
<feature type="transmembrane region" description="Helical" evidence="1">
    <location>
        <begin position="28"/>
        <end position="45"/>
    </location>
</feature>
<accession>A0A1L9S7C6</accession>
<dbReference type="GeneID" id="34607729"/>
<sequence length="85" mass="9772">MNHFASPLSYHPLMLNSTSNRVGRVGRWYLPLMAIMSLGFGIENYRENQERRRDVFAGGEHMAVGDSLQARSQGVRRAMEIYEIQ</sequence>